<keyword evidence="14" id="KW-0469">Meiosis</keyword>
<evidence type="ECO:0000259" key="17">
    <source>
        <dbReference type="PROSITE" id="PS51192"/>
    </source>
</evidence>
<keyword evidence="13" id="KW-0943">RNA-mediated gene silencing</keyword>
<dbReference type="GO" id="GO:0005524">
    <property type="term" value="F:ATP binding"/>
    <property type="evidence" value="ECO:0007669"/>
    <property type="project" value="UniProtKB-KW"/>
</dbReference>
<evidence type="ECO:0000256" key="12">
    <source>
        <dbReference type="ARBA" id="ARBA00022871"/>
    </source>
</evidence>
<keyword evidence="7" id="KW-0547">Nucleotide-binding</keyword>
<gene>
    <name evidence="19" type="ORF">PARMNEM_LOCUS4996</name>
</gene>
<dbReference type="PANTHER" id="PTHR18934">
    <property type="entry name" value="ATP-DEPENDENT RNA HELICASE"/>
    <property type="match status" value="1"/>
</dbReference>
<dbReference type="Gene3D" id="1.20.120.1080">
    <property type="match status" value="1"/>
</dbReference>
<dbReference type="InterPro" id="IPR035437">
    <property type="entry name" value="SNase_OB-fold_sf"/>
</dbReference>
<accession>A0AAV1KP32</accession>
<dbReference type="PANTHER" id="PTHR18934:SF113">
    <property type="entry name" value="ATP-DEPENDENT RNA HELICASE TDRD9"/>
    <property type="match status" value="1"/>
</dbReference>
<keyword evidence="8" id="KW-0221">Differentiation</keyword>
<evidence type="ECO:0000256" key="7">
    <source>
        <dbReference type="ARBA" id="ARBA00022741"/>
    </source>
</evidence>
<reference evidence="19 20" key="1">
    <citation type="submission" date="2023-11" db="EMBL/GenBank/DDBJ databases">
        <authorList>
            <person name="Hedman E."/>
            <person name="Englund M."/>
            <person name="Stromberg M."/>
            <person name="Nyberg Akerstrom W."/>
            <person name="Nylinder S."/>
            <person name="Jareborg N."/>
            <person name="Kallberg Y."/>
            <person name="Kronander E."/>
        </authorList>
    </citation>
    <scope>NUCLEOTIDE SEQUENCE [LARGE SCALE GENOMIC DNA]</scope>
</reference>
<evidence type="ECO:0000256" key="9">
    <source>
        <dbReference type="ARBA" id="ARBA00022801"/>
    </source>
</evidence>
<dbReference type="GO" id="GO:0051321">
    <property type="term" value="P:meiotic cell cycle"/>
    <property type="evidence" value="ECO:0007669"/>
    <property type="project" value="UniProtKB-KW"/>
</dbReference>
<organism evidence="19 20">
    <name type="scientific">Parnassius mnemosyne</name>
    <name type="common">clouded apollo</name>
    <dbReference type="NCBI Taxonomy" id="213953"/>
    <lineage>
        <taxon>Eukaryota</taxon>
        <taxon>Metazoa</taxon>
        <taxon>Ecdysozoa</taxon>
        <taxon>Arthropoda</taxon>
        <taxon>Hexapoda</taxon>
        <taxon>Insecta</taxon>
        <taxon>Pterygota</taxon>
        <taxon>Neoptera</taxon>
        <taxon>Endopterygota</taxon>
        <taxon>Lepidoptera</taxon>
        <taxon>Glossata</taxon>
        <taxon>Ditrysia</taxon>
        <taxon>Papilionoidea</taxon>
        <taxon>Papilionidae</taxon>
        <taxon>Parnassiinae</taxon>
        <taxon>Parnassini</taxon>
        <taxon>Parnassius</taxon>
        <taxon>Driopa</taxon>
    </lineage>
</organism>
<keyword evidence="10" id="KW-0347">Helicase</keyword>
<feature type="domain" description="Helicase C-terminal" evidence="18">
    <location>
        <begin position="357"/>
        <end position="547"/>
    </location>
</feature>
<dbReference type="EC" id="3.6.4.13" evidence="3"/>
<comment type="subcellular location">
    <subcellularLocation>
        <location evidence="1">Cytoplasm</location>
    </subcellularLocation>
</comment>
<dbReference type="Proteomes" id="UP001314205">
    <property type="component" value="Unassembled WGS sequence"/>
</dbReference>
<dbReference type="InterPro" id="IPR001650">
    <property type="entry name" value="Helicase_C-like"/>
</dbReference>
<dbReference type="Pfam" id="PF21010">
    <property type="entry name" value="HA2_C"/>
    <property type="match status" value="1"/>
</dbReference>
<dbReference type="Pfam" id="PF00271">
    <property type="entry name" value="Helicase_C"/>
    <property type="match status" value="1"/>
</dbReference>
<evidence type="ECO:0000256" key="10">
    <source>
        <dbReference type="ARBA" id="ARBA00022806"/>
    </source>
</evidence>
<dbReference type="InterPro" id="IPR027417">
    <property type="entry name" value="P-loop_NTPase"/>
</dbReference>
<keyword evidence="6" id="KW-0963">Cytoplasm</keyword>
<evidence type="ECO:0000256" key="5">
    <source>
        <dbReference type="ARBA" id="ARBA00022473"/>
    </source>
</evidence>
<dbReference type="InterPro" id="IPR007502">
    <property type="entry name" value="Helicase-assoc_dom"/>
</dbReference>
<evidence type="ECO:0000256" key="11">
    <source>
        <dbReference type="ARBA" id="ARBA00022840"/>
    </source>
</evidence>
<keyword evidence="11" id="KW-0067">ATP-binding</keyword>
<protein>
    <recommendedName>
        <fullName evidence="4">Probable ATP-dependent RNA helicase spindle-E</fullName>
        <ecNumber evidence="3">3.6.4.13</ecNumber>
    </recommendedName>
</protein>
<dbReference type="SUPFAM" id="SSF52540">
    <property type="entry name" value="P-loop containing nucleoside triphosphate hydrolases"/>
    <property type="match status" value="1"/>
</dbReference>
<dbReference type="GO" id="GO:0007283">
    <property type="term" value="P:spermatogenesis"/>
    <property type="evidence" value="ECO:0007669"/>
    <property type="project" value="UniProtKB-KW"/>
</dbReference>
<evidence type="ECO:0000256" key="14">
    <source>
        <dbReference type="ARBA" id="ARBA00023254"/>
    </source>
</evidence>
<dbReference type="GO" id="GO:0016787">
    <property type="term" value="F:hydrolase activity"/>
    <property type="evidence" value="ECO:0007669"/>
    <property type="project" value="UniProtKB-KW"/>
</dbReference>
<dbReference type="SUPFAM" id="SSF63748">
    <property type="entry name" value="Tudor/PWWP/MBT"/>
    <property type="match status" value="1"/>
</dbReference>
<comment type="caution">
    <text evidence="19">The sequence shown here is derived from an EMBL/GenBank/DDBJ whole genome shotgun (WGS) entry which is preliminary data.</text>
</comment>
<dbReference type="Gene3D" id="3.40.50.300">
    <property type="entry name" value="P-loop containing nucleotide triphosphate hydrolases"/>
    <property type="match status" value="2"/>
</dbReference>
<dbReference type="Pfam" id="PF00567">
    <property type="entry name" value="TUDOR"/>
    <property type="match status" value="1"/>
</dbReference>
<evidence type="ECO:0000256" key="3">
    <source>
        <dbReference type="ARBA" id="ARBA00012552"/>
    </source>
</evidence>
<dbReference type="InterPro" id="IPR014001">
    <property type="entry name" value="Helicase_ATP-bd"/>
</dbReference>
<evidence type="ECO:0000256" key="1">
    <source>
        <dbReference type="ARBA" id="ARBA00004496"/>
    </source>
</evidence>
<dbReference type="GO" id="GO:0030154">
    <property type="term" value="P:cell differentiation"/>
    <property type="evidence" value="ECO:0007669"/>
    <property type="project" value="UniProtKB-KW"/>
</dbReference>
<dbReference type="Gene3D" id="2.40.50.90">
    <property type="match status" value="1"/>
</dbReference>
<dbReference type="InterPro" id="IPR002999">
    <property type="entry name" value="Tudor"/>
</dbReference>
<evidence type="ECO:0000256" key="15">
    <source>
        <dbReference type="ARBA" id="ARBA00047984"/>
    </source>
</evidence>
<evidence type="ECO:0000256" key="4">
    <source>
        <dbReference type="ARBA" id="ARBA00013352"/>
    </source>
</evidence>
<evidence type="ECO:0000313" key="20">
    <source>
        <dbReference type="Proteomes" id="UP001314205"/>
    </source>
</evidence>
<dbReference type="Pfam" id="PF00270">
    <property type="entry name" value="DEAD"/>
    <property type="match status" value="1"/>
</dbReference>
<keyword evidence="20" id="KW-1185">Reference proteome</keyword>
<dbReference type="PROSITE" id="PS51194">
    <property type="entry name" value="HELICASE_CTER"/>
    <property type="match status" value="1"/>
</dbReference>
<dbReference type="PROSITE" id="PS50304">
    <property type="entry name" value="TUDOR"/>
    <property type="match status" value="1"/>
</dbReference>
<evidence type="ECO:0000259" key="16">
    <source>
        <dbReference type="PROSITE" id="PS50304"/>
    </source>
</evidence>
<sequence>MDELRAFFNNPFPSSSQVTKLRGPITGGHRVTKEDNINQLNRPEEHRRSVVVSGTDYAREIKERETQIYLKNEREREKYESIAGGLDSMEHLSSWGTSMQNIQELTEEAMTEVYSKYSFQRKEDTNNLAINEYRQQILDRISGFPVVIIEGPTGCGKTTQVPQWILDDSYKNRKPCKIVVTQPRRIAAISIAKRVAQERGWDLGGIVGYQVALESRVSNDTRIHYVTTGLLLQKLVAAKNMNEYTHVILDEVHERGQEMDFLLLVVKKLLYTVSPRVKVVLMSATFNRKAFADYFMIPTPRGLEMSTCIKVVKKEPMFTVKTFYLNHLNKFGSILQEATPKGESPGINPEMHHLVIKLINAFEQIDKQEDCYTDRSQADLPSVLIFLPGINEIEELYACLTDGALRTKICDKECARYNWWVLPLHSTITADEQVRVFQRAPVGHRKIILATNIAESSITVPDIKYVIDYCLMKVLVADENTNFTSLQLSWASKTNCEQRAGRAGRVRDGRVYRLVIDKFYENLPDECTPEIIRCPLERLVLLAKMLDMGPPSDILALAMDPPDMSNIHRTILVLKEVGALKKTLKDEWCVSDGDITYLGRVMAKLPLDVRVSKLIMLGYIYGCFDETIIMAAAMSVKNVFSSPFRERLNAYNSKLTWADGSTSDSIAFLNVYKVWNHLRQLNYFKQQGNSEAQWARRFYVQVRALRELDDLVRELRLRLSREGLEPRPGTSPWAKHEINLVLKVLVAGAFYPQYFVQATQDEARECEAVRTLGGLDPRRSVYLRGFPPHQPPAPYAPAVRAAVRRALGDDPSVSFDSNSRKIYLTFSEGSDSSKRDKDKTGDPTIPGQVVLPIYKAIKARQLRMDIRIPLLPLEKANELAAALEMSNMNVDIEKMVPRLPEVDDTHFPLKISQLISVSKFWVQYDDESTACELRQIQAALNRGSLLAVAGAVRVGSLLAAPYADATGTAFYRARVTALLPRDMLEVVYVDYGSMGRVGACSVRELPAGACRETPPLGMRCVLAGLAPAPLLHHHAHWSAPALQHFSGLVARGRLLGKVYSVVHGVVAIELLADGGRISVNKELLDKGFAVPCEESYESKLNHDLRQNATELNMAQKRAYNREQAEAAFYQMREIEPPNYKECDTDVCLKGPFSPLETNVHNLMYASREKQVNIEWNSVNSVLLDTEPQELYERLLVAAEVGQSENASTLTLRHTTLLPNIPGLPAIIALLFCPSAELRRDSGGTRYVSTLCGLGSTEDGSPYFPEHDILVNIDADLNVDDIGLINHIRHLMDYMMYCSEGQDAPTADDEFHPKVPKFIREDLLKLLMKRRKHRESACVANAWEWRSVDESELLEISAPGMVQRAVVYPLHAPLELHPVARERLLELKRDNDQLRLEVARTSISVSKELTCKLCNTAPMPTHAMRIHLYSNAHKEKEDDLRSVQS</sequence>
<dbReference type="GO" id="GO:0031047">
    <property type="term" value="P:regulatory ncRNA-mediated gene silencing"/>
    <property type="evidence" value="ECO:0007669"/>
    <property type="project" value="UniProtKB-KW"/>
</dbReference>
<keyword evidence="12" id="KW-0744">Spermatogenesis</keyword>
<evidence type="ECO:0000256" key="2">
    <source>
        <dbReference type="ARBA" id="ARBA00008792"/>
    </source>
</evidence>
<dbReference type="SMART" id="SM00490">
    <property type="entry name" value="HELICc"/>
    <property type="match status" value="1"/>
</dbReference>
<evidence type="ECO:0000256" key="8">
    <source>
        <dbReference type="ARBA" id="ARBA00022782"/>
    </source>
</evidence>
<evidence type="ECO:0000256" key="13">
    <source>
        <dbReference type="ARBA" id="ARBA00023158"/>
    </source>
</evidence>
<dbReference type="SMART" id="SM00487">
    <property type="entry name" value="DEXDc"/>
    <property type="match status" value="1"/>
</dbReference>
<dbReference type="EMBL" id="CAVLGL010000057">
    <property type="protein sequence ID" value="CAK1583629.1"/>
    <property type="molecule type" value="Genomic_DNA"/>
</dbReference>
<feature type="domain" description="Tudor" evidence="16">
    <location>
        <begin position="951"/>
        <end position="1012"/>
    </location>
</feature>
<feature type="domain" description="Helicase ATP-binding" evidence="17">
    <location>
        <begin position="138"/>
        <end position="304"/>
    </location>
</feature>
<dbReference type="SMART" id="SM00847">
    <property type="entry name" value="HA2"/>
    <property type="match status" value="1"/>
</dbReference>
<evidence type="ECO:0000256" key="6">
    <source>
        <dbReference type="ARBA" id="ARBA00022490"/>
    </source>
</evidence>
<dbReference type="GO" id="GO:0003723">
    <property type="term" value="F:RNA binding"/>
    <property type="evidence" value="ECO:0007669"/>
    <property type="project" value="TreeGrafter"/>
</dbReference>
<dbReference type="CDD" id="cd18791">
    <property type="entry name" value="SF2_C_RHA"/>
    <property type="match status" value="1"/>
</dbReference>
<comment type="catalytic activity">
    <reaction evidence="15">
        <text>ATP + H2O = ADP + phosphate + H(+)</text>
        <dbReference type="Rhea" id="RHEA:13065"/>
        <dbReference type="ChEBI" id="CHEBI:15377"/>
        <dbReference type="ChEBI" id="CHEBI:15378"/>
        <dbReference type="ChEBI" id="CHEBI:30616"/>
        <dbReference type="ChEBI" id="CHEBI:43474"/>
        <dbReference type="ChEBI" id="CHEBI:456216"/>
        <dbReference type="EC" id="3.6.4.13"/>
    </reaction>
</comment>
<dbReference type="GO" id="GO:0005737">
    <property type="term" value="C:cytoplasm"/>
    <property type="evidence" value="ECO:0007669"/>
    <property type="project" value="UniProtKB-SubCell"/>
</dbReference>
<keyword evidence="9" id="KW-0378">Hydrolase</keyword>
<name>A0AAV1KP32_9NEOP</name>
<dbReference type="SMART" id="SM00333">
    <property type="entry name" value="TUDOR"/>
    <property type="match status" value="1"/>
</dbReference>
<keyword evidence="5" id="KW-0217">Developmental protein</keyword>
<dbReference type="GO" id="GO:0003724">
    <property type="term" value="F:RNA helicase activity"/>
    <property type="evidence" value="ECO:0007669"/>
    <property type="project" value="UniProtKB-EC"/>
</dbReference>
<dbReference type="InterPro" id="IPR011545">
    <property type="entry name" value="DEAD/DEAH_box_helicase_dom"/>
</dbReference>
<proteinExistence type="inferred from homology"/>
<dbReference type="Gene3D" id="2.30.30.140">
    <property type="match status" value="1"/>
</dbReference>
<dbReference type="PROSITE" id="PS51192">
    <property type="entry name" value="HELICASE_ATP_BIND_1"/>
    <property type="match status" value="1"/>
</dbReference>
<evidence type="ECO:0000313" key="19">
    <source>
        <dbReference type="EMBL" id="CAK1583629.1"/>
    </source>
</evidence>
<comment type="similarity">
    <text evidence="2">Belongs to the DEAD box helicase family. DEAH subfamily.</text>
</comment>
<evidence type="ECO:0000259" key="18">
    <source>
        <dbReference type="PROSITE" id="PS51194"/>
    </source>
</evidence>